<comment type="caution">
    <text evidence="1">The sequence shown here is derived from an EMBL/GenBank/DDBJ whole genome shotgun (WGS) entry which is preliminary data.</text>
</comment>
<accession>A0ABR1ZA27</accession>
<dbReference type="CDD" id="cd22933">
    <property type="entry name" value="HFD_HFI1"/>
    <property type="match status" value="1"/>
</dbReference>
<name>A0ABR1ZA27_9ROSI</name>
<dbReference type="PANTHER" id="PTHR21277">
    <property type="entry name" value="TRANSCRIPTIONAL ADAPTER 1"/>
    <property type="match status" value="1"/>
</dbReference>
<gene>
    <name evidence="1" type="ORF">V6N11_049660</name>
</gene>
<dbReference type="EMBL" id="JBBPBN010002016">
    <property type="protein sequence ID" value="KAK8476882.1"/>
    <property type="molecule type" value="Genomic_DNA"/>
</dbReference>
<sequence>MQSMNQHSRVDLIELKARLMKRVGPERSKRYFHYLNKLLSLKLSKAEFNKVCFRILGRENVRLHNLLIRSILKNACNAEVPPPRVTSHYRPQNGDVLLSPRNARSRALARINAKVDSASHEPIITDEIVVSENEDLTSRDTWRSVQCHQEISDKADNRRDVLLADPKKLPSTKGSVYGFLSEDSRHQTEVSAVENGMVSCFRSSLQAPFGTPLFSGSISEVQRVLPFSKSARYAKSYDTGRLLDSETLKEQMQRIAALEGLEGVSMDCADILNNGLDVYLKRLITMSIELVGTSHGCKPSKNNRVEHHPYGRLVNGFRISASHHNQIQNNSSDLEKTDEKRSYKPVSLLDFKVAMELNPQRLGKDWPAVLEKLCMHSSEDLHFRNM</sequence>
<reference evidence="1 2" key="1">
    <citation type="journal article" date="2024" name="G3 (Bethesda)">
        <title>Genome assembly of Hibiscus sabdariffa L. provides insights into metabolisms of medicinal natural products.</title>
        <authorList>
            <person name="Kim T."/>
        </authorList>
    </citation>
    <scope>NUCLEOTIDE SEQUENCE [LARGE SCALE GENOMIC DNA]</scope>
    <source>
        <strain evidence="1">TK-2024</strain>
        <tissue evidence="1">Old leaves</tissue>
    </source>
</reference>
<dbReference type="Proteomes" id="UP001396334">
    <property type="component" value="Unassembled WGS sequence"/>
</dbReference>
<evidence type="ECO:0000313" key="2">
    <source>
        <dbReference type="Proteomes" id="UP001396334"/>
    </source>
</evidence>
<evidence type="ECO:0000313" key="1">
    <source>
        <dbReference type="EMBL" id="KAK8476882.1"/>
    </source>
</evidence>
<proteinExistence type="predicted"/>
<dbReference type="PANTHER" id="PTHR21277:SF37">
    <property type="entry name" value="TRANSCRIPTIONAL COACTIVATOR HFI1_TRANSCRIPTIONAL ADAPTER 1"/>
    <property type="match status" value="1"/>
</dbReference>
<dbReference type="InterPro" id="IPR024738">
    <property type="entry name" value="Hfi1/Tada1"/>
</dbReference>
<keyword evidence="2" id="KW-1185">Reference proteome</keyword>
<dbReference type="Pfam" id="PF12767">
    <property type="entry name" value="SAGA-Tad1"/>
    <property type="match status" value="1"/>
</dbReference>
<organism evidence="1 2">
    <name type="scientific">Hibiscus sabdariffa</name>
    <name type="common">roselle</name>
    <dbReference type="NCBI Taxonomy" id="183260"/>
    <lineage>
        <taxon>Eukaryota</taxon>
        <taxon>Viridiplantae</taxon>
        <taxon>Streptophyta</taxon>
        <taxon>Embryophyta</taxon>
        <taxon>Tracheophyta</taxon>
        <taxon>Spermatophyta</taxon>
        <taxon>Magnoliopsida</taxon>
        <taxon>eudicotyledons</taxon>
        <taxon>Gunneridae</taxon>
        <taxon>Pentapetalae</taxon>
        <taxon>rosids</taxon>
        <taxon>malvids</taxon>
        <taxon>Malvales</taxon>
        <taxon>Malvaceae</taxon>
        <taxon>Malvoideae</taxon>
        <taxon>Hibiscus</taxon>
    </lineage>
</organism>
<protein>
    <submittedName>
        <fullName evidence="1">Uncharacterized protein</fullName>
    </submittedName>
</protein>